<sequence length="383" mass="41282">MTTGDVPLPRSLAAGPASVYALNEQLRLVILEASFFGVYTFLVAFQLGSCLRTRTSLSWKRNLLNGIGLSLYAPAAAHLAVVLFLWYKNSEIALTLPPDHARRCQAEDHRPSLGPAMESCHTLGLRNISQSDQYDAGRALTALLALNIILSDAMVLWRVFVLWPRIWWIKCVSAVLFAATIATLSYGAYRNAGLDDTVSACAILCSWLINVWATTLVAARAWKRRADIGGHLHAGHPATRVGAVLSLFVWCGMFYTLLWTLLLDDALGVLGLPAPAARLRTAVRAAKASVLVDVVGMYPATIAVAVDLSGRFVRETFCVDDVPSLLPARTGQRGSGDLRAAHSGGAPAQPALRVGARTVSAAAMGSVSQRTEEVGVKKRPRWL</sequence>
<dbReference type="AlphaFoldDB" id="A0A9P3G2V3"/>
<feature type="transmembrane region" description="Helical" evidence="1">
    <location>
        <begin position="139"/>
        <end position="160"/>
    </location>
</feature>
<evidence type="ECO:0000313" key="2">
    <source>
        <dbReference type="EMBL" id="GJE87226.1"/>
    </source>
</evidence>
<comment type="caution">
    <text evidence="2">The sequence shown here is derived from an EMBL/GenBank/DDBJ whole genome shotgun (WGS) entry which is preliminary data.</text>
</comment>
<reference evidence="2 3" key="1">
    <citation type="submission" date="2021-08" db="EMBL/GenBank/DDBJ databases">
        <title>Draft Genome Sequence of Phanerochaete sordida strain YK-624.</title>
        <authorList>
            <person name="Mori T."/>
            <person name="Dohra H."/>
            <person name="Suzuki T."/>
            <person name="Kawagishi H."/>
            <person name="Hirai H."/>
        </authorList>
    </citation>
    <scope>NUCLEOTIDE SEQUENCE [LARGE SCALE GENOMIC DNA]</scope>
    <source>
        <strain evidence="2 3">YK-624</strain>
    </source>
</reference>
<feature type="transmembrane region" description="Helical" evidence="1">
    <location>
        <begin position="28"/>
        <end position="51"/>
    </location>
</feature>
<keyword evidence="1" id="KW-0812">Transmembrane</keyword>
<accession>A0A9P3G2V3</accession>
<dbReference type="Proteomes" id="UP000703269">
    <property type="component" value="Unassembled WGS sequence"/>
</dbReference>
<evidence type="ECO:0000256" key="1">
    <source>
        <dbReference type="SAM" id="Phobius"/>
    </source>
</evidence>
<protein>
    <submittedName>
        <fullName evidence="2">Uncharacterized protein</fullName>
    </submittedName>
</protein>
<dbReference type="OrthoDB" id="3214103at2759"/>
<feature type="transmembrane region" description="Helical" evidence="1">
    <location>
        <begin position="167"/>
        <end position="189"/>
    </location>
</feature>
<organism evidence="2 3">
    <name type="scientific">Phanerochaete sordida</name>
    <dbReference type="NCBI Taxonomy" id="48140"/>
    <lineage>
        <taxon>Eukaryota</taxon>
        <taxon>Fungi</taxon>
        <taxon>Dikarya</taxon>
        <taxon>Basidiomycota</taxon>
        <taxon>Agaricomycotina</taxon>
        <taxon>Agaricomycetes</taxon>
        <taxon>Polyporales</taxon>
        <taxon>Phanerochaetaceae</taxon>
        <taxon>Phanerochaete</taxon>
    </lineage>
</organism>
<name>A0A9P3G2V3_9APHY</name>
<feature type="transmembrane region" description="Helical" evidence="1">
    <location>
        <begin position="243"/>
        <end position="262"/>
    </location>
</feature>
<keyword evidence="1" id="KW-0472">Membrane</keyword>
<feature type="transmembrane region" description="Helical" evidence="1">
    <location>
        <begin position="201"/>
        <end position="222"/>
    </location>
</feature>
<keyword evidence="3" id="KW-1185">Reference proteome</keyword>
<proteinExistence type="predicted"/>
<evidence type="ECO:0000313" key="3">
    <source>
        <dbReference type="Proteomes" id="UP000703269"/>
    </source>
</evidence>
<keyword evidence="1" id="KW-1133">Transmembrane helix</keyword>
<feature type="transmembrane region" description="Helical" evidence="1">
    <location>
        <begin position="63"/>
        <end position="87"/>
    </location>
</feature>
<dbReference type="EMBL" id="BPQB01000006">
    <property type="protein sequence ID" value="GJE87226.1"/>
    <property type="molecule type" value="Genomic_DNA"/>
</dbReference>
<gene>
    <name evidence="2" type="ORF">PsYK624_033090</name>
</gene>